<organism evidence="7 8">
    <name type="scientific">Sphingomonas hankookensis</name>
    <dbReference type="NCBI Taxonomy" id="563996"/>
    <lineage>
        <taxon>Bacteria</taxon>
        <taxon>Pseudomonadati</taxon>
        <taxon>Pseudomonadota</taxon>
        <taxon>Alphaproteobacteria</taxon>
        <taxon>Sphingomonadales</taxon>
        <taxon>Sphingomonadaceae</taxon>
        <taxon>Sphingomonas</taxon>
    </lineage>
</organism>
<proteinExistence type="inferred from homology"/>
<evidence type="ECO:0000256" key="6">
    <source>
        <dbReference type="SAM" id="SignalP"/>
    </source>
</evidence>
<evidence type="ECO:0000256" key="3">
    <source>
        <dbReference type="ARBA" id="ARBA00022729"/>
    </source>
</evidence>
<reference evidence="8" key="1">
    <citation type="submission" date="2016-01" db="EMBL/GenBank/DDBJ databases">
        <title>Draft genome of Chromobacterium sp. F49.</title>
        <authorList>
            <person name="Hong K.W."/>
        </authorList>
    </citation>
    <scope>NUCLEOTIDE SEQUENCE [LARGE SCALE GENOMIC DNA]</scope>
    <source>
        <strain evidence="8">CN3</strain>
    </source>
</reference>
<keyword evidence="4" id="KW-0472">Membrane</keyword>
<comment type="similarity">
    <text evidence="2">Belongs to the MipA/OmpV family.</text>
</comment>
<feature type="chain" id="PRO_5047484028" evidence="6">
    <location>
        <begin position="22"/>
        <end position="290"/>
    </location>
</feature>
<accession>A0ABR5YCF8</accession>
<dbReference type="EMBL" id="LQQO01000014">
    <property type="protein sequence ID" value="KZE15014.1"/>
    <property type="molecule type" value="Genomic_DNA"/>
</dbReference>
<keyword evidence="8" id="KW-1185">Reference proteome</keyword>
<dbReference type="PANTHER" id="PTHR38776:SF1">
    <property type="entry name" value="MLTA-INTERACTING PROTEIN-RELATED"/>
    <property type="match status" value="1"/>
</dbReference>
<sequence length="290" mass="29853">MRAIFAAVLTAAAAVAAPAFAQEAAGPAVPASAMPNDDTGGDFYVVGIGAAVLPDYEGSDDYGFTPVPAATGRVSGFNFLLAGNRASVDLIRDGVGPTWDFQAGPIAVVSLNRNTTKGIDDAQVRALGKVGTAIELGGYVGIGKTGVITSQFDRLSASISYRKDVAGGHGSTVLAPTVTYVTPLSLKAIAGIFVSGERVGEGYADNYFSITPSQSFASGLPVYNARGGWKNWTLGAIGGHSISGDLRSGWQLFGTVVYRKLLNDFADSPIVARNGSSNQWLGAVGVAYSF</sequence>
<dbReference type="RefSeq" id="WP_066689968.1">
    <property type="nucleotide sequence ID" value="NZ_CP117025.1"/>
</dbReference>
<evidence type="ECO:0000256" key="1">
    <source>
        <dbReference type="ARBA" id="ARBA00004442"/>
    </source>
</evidence>
<name>A0ABR5YCF8_9SPHN</name>
<keyword evidence="5" id="KW-0998">Cell outer membrane</keyword>
<gene>
    <name evidence="7" type="ORF">AVT10_14265</name>
</gene>
<evidence type="ECO:0000256" key="5">
    <source>
        <dbReference type="ARBA" id="ARBA00023237"/>
    </source>
</evidence>
<dbReference type="Proteomes" id="UP000076609">
    <property type="component" value="Unassembled WGS sequence"/>
</dbReference>
<feature type="signal peptide" evidence="6">
    <location>
        <begin position="1"/>
        <end position="21"/>
    </location>
</feature>
<evidence type="ECO:0000256" key="4">
    <source>
        <dbReference type="ARBA" id="ARBA00023136"/>
    </source>
</evidence>
<dbReference type="InterPro" id="IPR010583">
    <property type="entry name" value="MipA"/>
</dbReference>
<comment type="subcellular location">
    <subcellularLocation>
        <location evidence="1">Cell outer membrane</location>
    </subcellularLocation>
</comment>
<keyword evidence="3 6" id="KW-0732">Signal</keyword>
<evidence type="ECO:0000256" key="2">
    <source>
        <dbReference type="ARBA" id="ARBA00005722"/>
    </source>
</evidence>
<protein>
    <submittedName>
        <fullName evidence="7">Structural protein MipA</fullName>
    </submittedName>
</protein>
<dbReference type="Pfam" id="PF06629">
    <property type="entry name" value="MipA"/>
    <property type="match status" value="1"/>
</dbReference>
<comment type="caution">
    <text evidence="7">The sequence shown here is derived from an EMBL/GenBank/DDBJ whole genome shotgun (WGS) entry which is preliminary data.</text>
</comment>
<evidence type="ECO:0000313" key="8">
    <source>
        <dbReference type="Proteomes" id="UP000076609"/>
    </source>
</evidence>
<evidence type="ECO:0000313" key="7">
    <source>
        <dbReference type="EMBL" id="KZE15014.1"/>
    </source>
</evidence>
<dbReference type="PANTHER" id="PTHR38776">
    <property type="entry name" value="MLTA-INTERACTING PROTEIN-RELATED"/>
    <property type="match status" value="1"/>
</dbReference>